<dbReference type="NCBIfam" id="NF041195">
    <property type="entry name" value="ScbA_BarX_GamBu"/>
    <property type="match status" value="1"/>
</dbReference>
<evidence type="ECO:0000313" key="3">
    <source>
        <dbReference type="EMBL" id="GIE16458.1"/>
    </source>
</evidence>
<dbReference type="GO" id="GO:0016740">
    <property type="term" value="F:transferase activity"/>
    <property type="evidence" value="ECO:0007669"/>
    <property type="project" value="InterPro"/>
</dbReference>
<evidence type="ECO:0000256" key="1">
    <source>
        <dbReference type="SAM" id="MobiDB-lite"/>
    </source>
</evidence>
<feature type="domain" description="A-factor biosynthesis hotdog" evidence="2">
    <location>
        <begin position="192"/>
        <end position="275"/>
    </location>
</feature>
<dbReference type="AlphaFoldDB" id="A0A919MI33"/>
<name>A0A919MI33_9ACTN</name>
<evidence type="ECO:0000259" key="2">
    <source>
        <dbReference type="Pfam" id="PF03756"/>
    </source>
</evidence>
<sequence>MRTDTTVEPSSIHRRHTETVFLTDVQPASGCGAGGFRAAAILPAGHAYYAAHTAPANQRLDPMLVLEACRQAHNYLAHTYFDVPGDAAFILNAFALRLAPDAYTRMPPTGTALLEMTLPAPGAQRAGSRTRSLTLEFALVLGDDPIGRASISVGYASAAAYRTLRTRCRGDAVPTSADLPPADRTGSVPPPAVGRTEPADVLLADLTGDRARLIVPVEHTGLFDHPLDHVPGTLLIEAARQLATALSPDPRSAVLRSMSATFQTFAELDAPVELTSTALGGELIVTATQSGTAVATIATDIA</sequence>
<organism evidence="3 4">
    <name type="scientific">Paractinoplanes ferrugineus</name>
    <dbReference type="NCBI Taxonomy" id="113564"/>
    <lineage>
        <taxon>Bacteria</taxon>
        <taxon>Bacillati</taxon>
        <taxon>Actinomycetota</taxon>
        <taxon>Actinomycetes</taxon>
        <taxon>Micromonosporales</taxon>
        <taxon>Micromonosporaceae</taxon>
        <taxon>Paractinoplanes</taxon>
    </lineage>
</organism>
<proteinExistence type="predicted"/>
<evidence type="ECO:0000313" key="4">
    <source>
        <dbReference type="Proteomes" id="UP000598174"/>
    </source>
</evidence>
<accession>A0A919MI33</accession>
<comment type="caution">
    <text evidence="3">The sequence shown here is derived from an EMBL/GenBank/DDBJ whole genome shotgun (WGS) entry which is preliminary data.</text>
</comment>
<dbReference type="EMBL" id="BOMM01000087">
    <property type="protein sequence ID" value="GIE16458.1"/>
    <property type="molecule type" value="Genomic_DNA"/>
</dbReference>
<protein>
    <submittedName>
        <fullName evidence="3">Adhesin</fullName>
    </submittedName>
</protein>
<dbReference type="RefSeq" id="WP_203822798.1">
    <property type="nucleotide sequence ID" value="NZ_BAAABP010000049.1"/>
</dbReference>
<gene>
    <name evidence="3" type="ORF">Afe05nite_82980</name>
</gene>
<keyword evidence="4" id="KW-1185">Reference proteome</keyword>
<dbReference type="Pfam" id="PF03756">
    <property type="entry name" value="AfsA"/>
    <property type="match status" value="2"/>
</dbReference>
<dbReference type="InterPro" id="IPR047757">
    <property type="entry name" value="AfsA-like"/>
</dbReference>
<dbReference type="Proteomes" id="UP000598174">
    <property type="component" value="Unassembled WGS sequence"/>
</dbReference>
<feature type="region of interest" description="Disordered" evidence="1">
    <location>
        <begin position="172"/>
        <end position="196"/>
    </location>
</feature>
<feature type="domain" description="A-factor biosynthesis hotdog" evidence="2">
    <location>
        <begin position="12"/>
        <end position="151"/>
    </location>
</feature>
<reference evidence="3" key="1">
    <citation type="submission" date="2021-01" db="EMBL/GenBank/DDBJ databases">
        <title>Whole genome shotgun sequence of Actinoplanes ferrugineus NBRC 15555.</title>
        <authorList>
            <person name="Komaki H."/>
            <person name="Tamura T."/>
        </authorList>
    </citation>
    <scope>NUCLEOTIDE SEQUENCE</scope>
    <source>
        <strain evidence="3">NBRC 15555</strain>
    </source>
</reference>
<dbReference type="InterPro" id="IPR005509">
    <property type="entry name" value="AfsA_hotdog_dom"/>
</dbReference>